<evidence type="ECO:0000256" key="1">
    <source>
        <dbReference type="SAM" id="MobiDB-lite"/>
    </source>
</evidence>
<organism evidence="2 3">
    <name type="scientific">Streptomyces afghaniensis 772</name>
    <dbReference type="NCBI Taxonomy" id="1283301"/>
    <lineage>
        <taxon>Bacteria</taxon>
        <taxon>Bacillati</taxon>
        <taxon>Actinomycetota</taxon>
        <taxon>Actinomycetes</taxon>
        <taxon>Kitasatosporales</taxon>
        <taxon>Streptomycetaceae</taxon>
        <taxon>Streptomyces</taxon>
    </lineage>
</organism>
<gene>
    <name evidence="2" type="ORF">STAFG_8602</name>
</gene>
<evidence type="ECO:0008006" key="4">
    <source>
        <dbReference type="Google" id="ProtNLM"/>
    </source>
</evidence>
<keyword evidence="3" id="KW-1185">Reference proteome</keyword>
<dbReference type="EMBL" id="AOPY01001702">
    <property type="protein sequence ID" value="EPJ34349.1"/>
    <property type="molecule type" value="Genomic_DNA"/>
</dbReference>
<accession>S4N9G2</accession>
<dbReference type="SUPFAM" id="SSF81901">
    <property type="entry name" value="HCP-like"/>
    <property type="match status" value="2"/>
</dbReference>
<feature type="region of interest" description="Disordered" evidence="1">
    <location>
        <begin position="930"/>
        <end position="956"/>
    </location>
</feature>
<dbReference type="HOGENOM" id="CLU_314711_0_0_11"/>
<dbReference type="PATRIC" id="fig|1283301.3.peg.8536"/>
<dbReference type="Proteomes" id="UP000015001">
    <property type="component" value="Unassembled WGS sequence"/>
</dbReference>
<sequence>MCSPMSVGLSSLWTAAHLSNGGSVAQPARRSVVIDGKIGSLPFHDMSWSELETLVCELVQVVEELSPCHRYGTPGQAQGGVDITGRAPDGSWSAFQVKQVAQFTAANAKKALDLFVRGPRPQGATRLVIVTSCKGTRTQVREVAQEYQDRHPNLTLGEVWDAEHLCRLLRVQPRIVARYFGDEVAWRFCDTDALAAFFSAASTGAVGIPVAEADPFGLEIHEAISVDGHAQGSALPKYFRRPFDDALDAAADQARSGQSVIKVLLGDSSTGKSRAAYEAIQLLPKEWRLWHPAGQDDLLGSLHSVAPCTVLWLNEINRYLLSGDAVRDEQVAGRLTELLRNPDRAPVFVLGTAWYEHWSTMTTAPRNERAQTKSLLARDWIRVPETFSENELSALTAESGQTDDRMLLAARLAESGHVIQYLAGGPAQLERYEMGSPTARAVLEAAMDARRLGHGPDLPAAFLESVAPAYLTPLQRDLSPPDWFRQAVEYLSAPCRGVRGPLAPVPGLAVTDDQEPSHFRLSDFIELHARRHRRMVCPPSEFWSAGARCSAGAQDKVALSREALVRGRRADAESLAMAAAAEGEGGALFRLAEWMSEHANGEDAVLYYELAAEAGDAQAQVVIAWRCERSGRLDDAEAWYRKALESSGRFDAAVGLASVLTWRGHATAAARLYGRVLESGFFGARAVEYQARWMAESGRHELALLLATWSFEAGNTEAFTGLAWRYRYDDTQRAIDVLLYAAEAGDTNAPRELAWIYEEEGDSARADHFCEVAVSLGETNVLRGLGMMRRRRGDHRSAAALFWRAYNLGLGYVLFELAALRETEGKLRQVERLYWRALREGQDYAANHLVRILETSGRVREAEELAGDSTDLLLVLARARADRGELDAAEEVLVAVIAQGEARVLLTLAEFRQRRGDLAGAKRALRKAQDAGVSSAPEQLAKLLDGGPSIQAPKPC</sequence>
<proteinExistence type="predicted"/>
<dbReference type="Gene3D" id="1.25.40.10">
    <property type="entry name" value="Tetratricopeptide repeat domain"/>
    <property type="match status" value="3"/>
</dbReference>
<protein>
    <recommendedName>
        <fullName evidence="4">Restriction endonuclease type IV Mrr domain-containing protein</fullName>
    </recommendedName>
</protein>
<dbReference type="AlphaFoldDB" id="S4N9G2"/>
<evidence type="ECO:0000313" key="2">
    <source>
        <dbReference type="EMBL" id="EPJ34349.1"/>
    </source>
</evidence>
<reference evidence="2 3" key="1">
    <citation type="submission" date="2013-02" db="EMBL/GenBank/DDBJ databases">
        <title>Draft Genome Sequence of Streptomyces afghaniensis, Which Produces Compounds of the Julimycin B-Complex.</title>
        <authorList>
            <person name="Gruening B.A."/>
            <person name="Praeg A."/>
            <person name="Erxleben A."/>
            <person name="Guenther S."/>
            <person name="Fiedler H.-P."/>
            <person name="Goodfellow M."/>
            <person name="Mueller M."/>
        </authorList>
    </citation>
    <scope>NUCLEOTIDE SEQUENCE [LARGE SCALE GENOMIC DNA]</scope>
    <source>
        <strain evidence="2 3">772</strain>
    </source>
</reference>
<name>S4N9G2_9ACTN</name>
<evidence type="ECO:0000313" key="3">
    <source>
        <dbReference type="Proteomes" id="UP000015001"/>
    </source>
</evidence>
<comment type="caution">
    <text evidence="2">The sequence shown here is derived from an EMBL/GenBank/DDBJ whole genome shotgun (WGS) entry which is preliminary data.</text>
</comment>
<dbReference type="InterPro" id="IPR011990">
    <property type="entry name" value="TPR-like_helical_dom_sf"/>
</dbReference>